<dbReference type="SUPFAM" id="SSF56281">
    <property type="entry name" value="Metallo-hydrolase/oxidoreductase"/>
    <property type="match status" value="1"/>
</dbReference>
<dbReference type="AlphaFoldDB" id="A0A1F6NRF5"/>
<evidence type="ECO:0000313" key="2">
    <source>
        <dbReference type="Proteomes" id="UP000178349"/>
    </source>
</evidence>
<protein>
    <recommendedName>
        <fullName evidence="3">Zn-dependent hydrolase</fullName>
    </recommendedName>
</protein>
<comment type="caution">
    <text evidence="1">The sequence shown here is derived from an EMBL/GenBank/DDBJ whole genome shotgun (WGS) entry which is preliminary data.</text>
</comment>
<dbReference type="PANTHER" id="PTHR39189:SF1">
    <property type="entry name" value="UPF0173 METAL-DEPENDENT HYDROLASE YTKL"/>
    <property type="match status" value="1"/>
</dbReference>
<dbReference type="Pfam" id="PF13483">
    <property type="entry name" value="Lactamase_B_3"/>
    <property type="match status" value="1"/>
</dbReference>
<evidence type="ECO:0000313" key="1">
    <source>
        <dbReference type="EMBL" id="OGH86343.1"/>
    </source>
</evidence>
<sequence>MHISWLGNTAIKIQTKSFDKDVTIVIDPYKQNKGNFPRSLTPDIALFTRGEKESITLSGDPFVFSTPGEVDIKGVLITAVEGHGEGETMLRIDAEDMTLVHVGMINKQLTAKQLEILSNIDVLCLPVGNKDSFDAEGAVKLVNEIEPRVVIPYAFNSDNDPDAKVVDTFLKEIGSKNGSPEKKVILKKKDLPEEDTDVVVLEKE</sequence>
<evidence type="ECO:0008006" key="3">
    <source>
        <dbReference type="Google" id="ProtNLM"/>
    </source>
</evidence>
<name>A0A1F6NRF5_9BACT</name>
<proteinExistence type="predicted"/>
<accession>A0A1F6NRF5</accession>
<dbReference type="PANTHER" id="PTHR39189">
    <property type="entry name" value="UPF0173 METAL-DEPENDENT HYDROLASE YTKL"/>
    <property type="match status" value="1"/>
</dbReference>
<gene>
    <name evidence="1" type="ORF">A2493_03640</name>
</gene>
<reference evidence="1 2" key="1">
    <citation type="journal article" date="2016" name="Nat. Commun.">
        <title>Thousands of microbial genomes shed light on interconnected biogeochemical processes in an aquifer system.</title>
        <authorList>
            <person name="Anantharaman K."/>
            <person name="Brown C.T."/>
            <person name="Hug L.A."/>
            <person name="Sharon I."/>
            <person name="Castelle C.J."/>
            <person name="Probst A.J."/>
            <person name="Thomas B.C."/>
            <person name="Singh A."/>
            <person name="Wilkins M.J."/>
            <person name="Karaoz U."/>
            <person name="Brodie E.L."/>
            <person name="Williams K.H."/>
            <person name="Hubbard S.S."/>
            <person name="Banfield J.F."/>
        </authorList>
    </citation>
    <scope>NUCLEOTIDE SEQUENCE [LARGE SCALE GENOMIC DNA]</scope>
</reference>
<dbReference type="Proteomes" id="UP000178349">
    <property type="component" value="Unassembled WGS sequence"/>
</dbReference>
<organism evidence="1 2">
    <name type="scientific">Candidatus Magasanikbacteria bacterium RIFOXYC12_FULL_33_11</name>
    <dbReference type="NCBI Taxonomy" id="1798701"/>
    <lineage>
        <taxon>Bacteria</taxon>
        <taxon>Candidatus Magasanikiibacteriota</taxon>
    </lineage>
</organism>
<dbReference type="InterPro" id="IPR036866">
    <property type="entry name" value="RibonucZ/Hydroxyglut_hydro"/>
</dbReference>
<dbReference type="EMBL" id="MFQW01000022">
    <property type="protein sequence ID" value="OGH86343.1"/>
    <property type="molecule type" value="Genomic_DNA"/>
</dbReference>
<dbReference type="Gene3D" id="3.60.15.10">
    <property type="entry name" value="Ribonuclease Z/Hydroxyacylglutathione hydrolase-like"/>
    <property type="match status" value="1"/>
</dbReference>